<protein>
    <submittedName>
        <fullName evidence="2">Uncharacterized protein</fullName>
    </submittedName>
</protein>
<feature type="region of interest" description="Disordered" evidence="1">
    <location>
        <begin position="63"/>
        <end position="83"/>
    </location>
</feature>
<sequence>MLLTVDNSCPFPILFFPRSQVCISQRFRTYSVNPYLTVASAASSTLDPTSFFSRPPPCTHLPATATHPQSASPETKIYPPNNWTNPPTLSNRTCLLRSISRSPTTTSKAQQTQAWASLTDQHHKAPAAGVISLLCRKPPIRLLVVWTCCVTRSRLSLSPPSFLARQSGTASRGRF</sequence>
<evidence type="ECO:0000313" key="3">
    <source>
        <dbReference type="Proteomes" id="UP001243989"/>
    </source>
</evidence>
<organism evidence="2 3">
    <name type="scientific">Colletotrichum phormii</name>
    <dbReference type="NCBI Taxonomy" id="359342"/>
    <lineage>
        <taxon>Eukaryota</taxon>
        <taxon>Fungi</taxon>
        <taxon>Dikarya</taxon>
        <taxon>Ascomycota</taxon>
        <taxon>Pezizomycotina</taxon>
        <taxon>Sordariomycetes</taxon>
        <taxon>Hypocreomycetidae</taxon>
        <taxon>Glomerellales</taxon>
        <taxon>Glomerellaceae</taxon>
        <taxon>Colletotrichum</taxon>
        <taxon>Colletotrichum acutatum species complex</taxon>
    </lineage>
</organism>
<evidence type="ECO:0000313" key="2">
    <source>
        <dbReference type="EMBL" id="KAK1654166.1"/>
    </source>
</evidence>
<accession>A0AAJ0EJL6</accession>
<reference evidence="2" key="1">
    <citation type="submission" date="2021-06" db="EMBL/GenBank/DDBJ databases">
        <title>Comparative genomics, transcriptomics and evolutionary studies reveal genomic signatures of adaptation to plant cell wall in hemibiotrophic fungi.</title>
        <authorList>
            <consortium name="DOE Joint Genome Institute"/>
            <person name="Baroncelli R."/>
            <person name="Diaz J.F."/>
            <person name="Benocci T."/>
            <person name="Peng M."/>
            <person name="Battaglia E."/>
            <person name="Haridas S."/>
            <person name="Andreopoulos W."/>
            <person name="Labutti K."/>
            <person name="Pangilinan J."/>
            <person name="Floch G.L."/>
            <person name="Makela M.R."/>
            <person name="Henrissat B."/>
            <person name="Grigoriev I.V."/>
            <person name="Crouch J.A."/>
            <person name="De Vries R.P."/>
            <person name="Sukno S.A."/>
            <person name="Thon M.R."/>
        </authorList>
    </citation>
    <scope>NUCLEOTIDE SEQUENCE</scope>
    <source>
        <strain evidence="2">CBS 102054</strain>
    </source>
</reference>
<gene>
    <name evidence="2" type="ORF">BDP81DRAFT_78985</name>
</gene>
<dbReference type="AlphaFoldDB" id="A0AAJ0EJL6"/>
<evidence type="ECO:0000256" key="1">
    <source>
        <dbReference type="SAM" id="MobiDB-lite"/>
    </source>
</evidence>
<dbReference type="EMBL" id="JAHMHQ010000002">
    <property type="protein sequence ID" value="KAK1654166.1"/>
    <property type="molecule type" value="Genomic_DNA"/>
</dbReference>
<dbReference type="GeneID" id="85481140"/>
<dbReference type="Proteomes" id="UP001243989">
    <property type="component" value="Unassembled WGS sequence"/>
</dbReference>
<dbReference type="RefSeq" id="XP_060450210.1">
    <property type="nucleotide sequence ID" value="XM_060596278.1"/>
</dbReference>
<keyword evidence="3" id="KW-1185">Reference proteome</keyword>
<comment type="caution">
    <text evidence="2">The sequence shown here is derived from an EMBL/GenBank/DDBJ whole genome shotgun (WGS) entry which is preliminary data.</text>
</comment>
<proteinExistence type="predicted"/>
<name>A0AAJ0EJL6_9PEZI</name>